<proteinExistence type="predicted"/>
<protein>
    <submittedName>
        <fullName evidence="1">Uncharacterized protein</fullName>
    </submittedName>
</protein>
<organism evidence="1 2">
    <name type="scientific">Adhaeribacter pallidiroseus</name>
    <dbReference type="NCBI Taxonomy" id="2072847"/>
    <lineage>
        <taxon>Bacteria</taxon>
        <taxon>Pseudomonadati</taxon>
        <taxon>Bacteroidota</taxon>
        <taxon>Cytophagia</taxon>
        <taxon>Cytophagales</taxon>
        <taxon>Hymenobacteraceae</taxon>
        <taxon>Adhaeribacter</taxon>
    </lineage>
</organism>
<comment type="caution">
    <text evidence="1">The sequence shown here is derived from an EMBL/GenBank/DDBJ whole genome shotgun (WGS) entry which is preliminary data.</text>
</comment>
<sequence>MLAFYFFICWCSYNRSLYIIDNSGKFNTSLAYLLYISNGSFWEDA</sequence>
<reference evidence="1 2" key="1">
    <citation type="submission" date="2018-04" db="EMBL/GenBank/DDBJ databases">
        <title>Adhaeribacter sp. HMF7616 genome sequencing and assembly.</title>
        <authorList>
            <person name="Kang H."/>
            <person name="Kang J."/>
            <person name="Cha I."/>
            <person name="Kim H."/>
            <person name="Joh K."/>
        </authorList>
    </citation>
    <scope>NUCLEOTIDE SEQUENCE [LARGE SCALE GENOMIC DNA]</scope>
    <source>
        <strain evidence="1 2">HMF7616</strain>
    </source>
</reference>
<gene>
    <name evidence="1" type="ORF">AHMF7616_02372</name>
</gene>
<accession>A0A369QGC6</accession>
<name>A0A369QGC6_9BACT</name>
<keyword evidence="2" id="KW-1185">Reference proteome</keyword>
<dbReference type="Proteomes" id="UP000253919">
    <property type="component" value="Unassembled WGS sequence"/>
</dbReference>
<dbReference type="EMBL" id="QASA01000001">
    <property type="protein sequence ID" value="RDC63764.1"/>
    <property type="molecule type" value="Genomic_DNA"/>
</dbReference>
<evidence type="ECO:0000313" key="2">
    <source>
        <dbReference type="Proteomes" id="UP000253919"/>
    </source>
</evidence>
<evidence type="ECO:0000313" key="1">
    <source>
        <dbReference type="EMBL" id="RDC63764.1"/>
    </source>
</evidence>
<dbReference type="AlphaFoldDB" id="A0A369QGC6"/>